<evidence type="ECO:0000256" key="1">
    <source>
        <dbReference type="ARBA" id="ARBA00004496"/>
    </source>
</evidence>
<evidence type="ECO:0000256" key="3">
    <source>
        <dbReference type="ARBA" id="ARBA00013169"/>
    </source>
</evidence>
<dbReference type="Gene3D" id="1.10.730.10">
    <property type="entry name" value="Isoleucyl-tRNA Synthetase, Domain 1"/>
    <property type="match status" value="1"/>
</dbReference>
<dbReference type="Proteomes" id="UP000177785">
    <property type="component" value="Unassembled WGS sequence"/>
</dbReference>
<proteinExistence type="inferred from homology"/>
<dbReference type="Gene3D" id="3.90.79.10">
    <property type="entry name" value="Nucleoside Triphosphate Pyrophosphohydrolase"/>
    <property type="match status" value="1"/>
</dbReference>
<dbReference type="FunFam" id="3.40.50.620:FF:000032">
    <property type="entry name" value="Valine--tRNA ligase"/>
    <property type="match status" value="1"/>
</dbReference>
<keyword evidence="10 13" id="KW-0030">Aminoacyl-tRNA synthetase</keyword>
<evidence type="ECO:0000256" key="12">
    <source>
        <dbReference type="ARBA" id="ARBA00047552"/>
    </source>
</evidence>
<dbReference type="Pfam" id="PF08264">
    <property type="entry name" value="Anticodon_1"/>
    <property type="match status" value="1"/>
</dbReference>
<dbReference type="SUPFAM" id="SSF55811">
    <property type="entry name" value="Nudix"/>
    <property type="match status" value="1"/>
</dbReference>
<dbReference type="PROSITE" id="PS51462">
    <property type="entry name" value="NUDIX"/>
    <property type="match status" value="1"/>
</dbReference>
<dbReference type="InterPro" id="IPR009008">
    <property type="entry name" value="Val/Leu/Ile-tRNA-synth_edit"/>
</dbReference>
<dbReference type="InterPro" id="IPR014729">
    <property type="entry name" value="Rossmann-like_a/b/a_fold"/>
</dbReference>
<evidence type="ECO:0000313" key="16">
    <source>
        <dbReference type="Proteomes" id="UP000177785"/>
    </source>
</evidence>
<dbReference type="CDD" id="cd07962">
    <property type="entry name" value="Anticodon_Ia_Val"/>
    <property type="match status" value="1"/>
</dbReference>
<dbReference type="InterPro" id="IPR020084">
    <property type="entry name" value="NUDIX_hydrolase_CS"/>
</dbReference>
<protein>
    <recommendedName>
        <fullName evidence="3">valine--tRNA ligase</fullName>
        <ecNumber evidence="3">6.1.1.9</ecNumber>
    </recommendedName>
    <alternativeName>
        <fullName evidence="11">Valyl-tRNA synthetase</fullName>
    </alternativeName>
</protein>
<comment type="subunit">
    <text evidence="2">Monomer.</text>
</comment>
<evidence type="ECO:0000256" key="11">
    <source>
        <dbReference type="ARBA" id="ARBA00029936"/>
    </source>
</evidence>
<dbReference type="GO" id="GO:0006438">
    <property type="term" value="P:valyl-tRNA aminoacylation"/>
    <property type="evidence" value="ECO:0007669"/>
    <property type="project" value="InterPro"/>
</dbReference>
<comment type="caution">
    <text evidence="15">The sequence shown here is derived from an EMBL/GenBank/DDBJ whole genome shotgun (WGS) entry which is preliminary data.</text>
</comment>
<keyword evidence="9 13" id="KW-0648">Protein biosynthesis</keyword>
<dbReference type="InterPro" id="IPR009080">
    <property type="entry name" value="tRNAsynth_Ia_anticodon-bd"/>
</dbReference>
<reference evidence="15 16" key="1">
    <citation type="journal article" date="2016" name="Nat. Commun.">
        <title>Thousands of microbial genomes shed light on interconnected biogeochemical processes in an aquifer system.</title>
        <authorList>
            <person name="Anantharaman K."/>
            <person name="Brown C.T."/>
            <person name="Hug L.A."/>
            <person name="Sharon I."/>
            <person name="Castelle C.J."/>
            <person name="Probst A.J."/>
            <person name="Thomas B.C."/>
            <person name="Singh A."/>
            <person name="Wilkins M.J."/>
            <person name="Karaoz U."/>
            <person name="Brodie E.L."/>
            <person name="Williams K.H."/>
            <person name="Hubbard S.S."/>
            <person name="Banfield J.F."/>
        </authorList>
    </citation>
    <scope>NUCLEOTIDE SEQUENCE [LARGE SCALE GENOMIC DNA]</scope>
</reference>
<dbReference type="InterPro" id="IPR013155">
    <property type="entry name" value="M/V/L/I-tRNA-synth_anticd-bd"/>
</dbReference>
<comment type="catalytic activity">
    <reaction evidence="12">
        <text>tRNA(Val) + L-valine + ATP = L-valyl-tRNA(Val) + AMP + diphosphate</text>
        <dbReference type="Rhea" id="RHEA:10704"/>
        <dbReference type="Rhea" id="RHEA-COMP:9672"/>
        <dbReference type="Rhea" id="RHEA-COMP:9708"/>
        <dbReference type="ChEBI" id="CHEBI:30616"/>
        <dbReference type="ChEBI" id="CHEBI:33019"/>
        <dbReference type="ChEBI" id="CHEBI:57762"/>
        <dbReference type="ChEBI" id="CHEBI:78442"/>
        <dbReference type="ChEBI" id="CHEBI:78537"/>
        <dbReference type="ChEBI" id="CHEBI:456215"/>
        <dbReference type="EC" id="6.1.1.9"/>
    </reaction>
</comment>
<dbReference type="PANTHER" id="PTHR11946">
    <property type="entry name" value="VALYL-TRNA SYNTHETASES"/>
    <property type="match status" value="1"/>
</dbReference>
<keyword evidence="8 13" id="KW-0067">ATP-binding</keyword>
<dbReference type="Gene3D" id="3.40.50.620">
    <property type="entry name" value="HUPs"/>
    <property type="match status" value="3"/>
</dbReference>
<keyword evidence="5 13" id="KW-0436">Ligase</keyword>
<dbReference type="PANTHER" id="PTHR11946:SF93">
    <property type="entry name" value="VALINE--TRNA LIGASE, CHLOROPLASTIC_MITOCHONDRIAL 2"/>
    <property type="match status" value="1"/>
</dbReference>
<accession>A0A1G2G7E0</accession>
<evidence type="ECO:0000256" key="6">
    <source>
        <dbReference type="ARBA" id="ARBA00022741"/>
    </source>
</evidence>
<keyword evidence="7" id="KW-0378">Hydrolase</keyword>
<comment type="similarity">
    <text evidence="13">Belongs to the class-I aminoacyl-tRNA synthetase family.</text>
</comment>
<evidence type="ECO:0000256" key="7">
    <source>
        <dbReference type="ARBA" id="ARBA00022801"/>
    </source>
</evidence>
<dbReference type="PROSITE" id="PS00893">
    <property type="entry name" value="NUDIX_BOX"/>
    <property type="match status" value="1"/>
</dbReference>
<evidence type="ECO:0000256" key="9">
    <source>
        <dbReference type="ARBA" id="ARBA00022917"/>
    </source>
</evidence>
<dbReference type="InterPro" id="IPR033705">
    <property type="entry name" value="Anticodon_Ia_Val"/>
</dbReference>
<dbReference type="GO" id="GO:0004832">
    <property type="term" value="F:valine-tRNA ligase activity"/>
    <property type="evidence" value="ECO:0007669"/>
    <property type="project" value="UniProtKB-EC"/>
</dbReference>
<dbReference type="Pfam" id="PF00133">
    <property type="entry name" value="tRNA-synt_1"/>
    <property type="match status" value="2"/>
</dbReference>
<gene>
    <name evidence="15" type="ORF">A2756_06165</name>
</gene>
<dbReference type="InterPro" id="IPR002300">
    <property type="entry name" value="aa-tRNA-synth_Ia"/>
</dbReference>
<organism evidence="15 16">
    <name type="scientific">Candidatus Ryanbacteria bacterium RIFCSPHIGHO2_01_FULL_48_27</name>
    <dbReference type="NCBI Taxonomy" id="1802115"/>
    <lineage>
        <taxon>Bacteria</taxon>
        <taxon>Candidatus Ryaniibacteriota</taxon>
    </lineage>
</organism>
<comment type="subcellular location">
    <subcellularLocation>
        <location evidence="1">Cytoplasm</location>
    </subcellularLocation>
</comment>
<evidence type="ECO:0000256" key="13">
    <source>
        <dbReference type="RuleBase" id="RU363035"/>
    </source>
</evidence>
<dbReference type="EC" id="6.1.1.9" evidence="3"/>
<dbReference type="GO" id="GO:0002161">
    <property type="term" value="F:aminoacyl-tRNA deacylase activity"/>
    <property type="evidence" value="ECO:0007669"/>
    <property type="project" value="InterPro"/>
</dbReference>
<evidence type="ECO:0000259" key="14">
    <source>
        <dbReference type="PROSITE" id="PS51462"/>
    </source>
</evidence>
<keyword evidence="4" id="KW-0963">Cytoplasm</keyword>
<dbReference type="InterPro" id="IPR002303">
    <property type="entry name" value="Valyl-tRNA_ligase"/>
</dbReference>
<evidence type="ECO:0000256" key="8">
    <source>
        <dbReference type="ARBA" id="ARBA00022840"/>
    </source>
</evidence>
<dbReference type="InterPro" id="IPR015797">
    <property type="entry name" value="NUDIX_hydrolase-like_dom_sf"/>
</dbReference>
<dbReference type="SUPFAM" id="SSF52374">
    <property type="entry name" value="Nucleotidylyl transferase"/>
    <property type="match status" value="1"/>
</dbReference>
<dbReference type="CDD" id="cd00817">
    <property type="entry name" value="ValRS_core"/>
    <property type="match status" value="1"/>
</dbReference>
<evidence type="ECO:0000256" key="4">
    <source>
        <dbReference type="ARBA" id="ARBA00022490"/>
    </source>
</evidence>
<dbReference type="STRING" id="1802115.A2756_06165"/>
<dbReference type="EMBL" id="MHNL01000001">
    <property type="protein sequence ID" value="OGZ46165.1"/>
    <property type="molecule type" value="Genomic_DNA"/>
</dbReference>
<dbReference type="Gene3D" id="3.90.740.10">
    <property type="entry name" value="Valyl/Leucyl/Isoleucyl-tRNA synthetase, editing domain"/>
    <property type="match status" value="1"/>
</dbReference>
<dbReference type="InterPro" id="IPR001412">
    <property type="entry name" value="aa-tRNA-synth_I_CS"/>
</dbReference>
<evidence type="ECO:0000256" key="5">
    <source>
        <dbReference type="ARBA" id="ARBA00022598"/>
    </source>
</evidence>
<dbReference type="InterPro" id="IPR000086">
    <property type="entry name" value="NUDIX_hydrolase_dom"/>
</dbReference>
<evidence type="ECO:0000256" key="10">
    <source>
        <dbReference type="ARBA" id="ARBA00023146"/>
    </source>
</evidence>
<dbReference type="PRINTS" id="PR00986">
    <property type="entry name" value="TRNASYNTHVAL"/>
</dbReference>
<dbReference type="AlphaFoldDB" id="A0A1G2G7E0"/>
<feature type="domain" description="Nudix hydrolase" evidence="14">
    <location>
        <begin position="473"/>
        <end position="610"/>
    </location>
</feature>
<evidence type="ECO:0000313" key="15">
    <source>
        <dbReference type="EMBL" id="OGZ46165.1"/>
    </source>
</evidence>
<name>A0A1G2G7E0_9BACT</name>
<dbReference type="SUPFAM" id="SSF50677">
    <property type="entry name" value="ValRS/IleRS/LeuRS editing domain"/>
    <property type="match status" value="1"/>
</dbReference>
<dbReference type="GO" id="GO:0005524">
    <property type="term" value="F:ATP binding"/>
    <property type="evidence" value="ECO:0007669"/>
    <property type="project" value="UniProtKB-KW"/>
</dbReference>
<keyword evidence="6 13" id="KW-0547">Nucleotide-binding</keyword>
<sequence length="888" mass="101001">MADFSKPYNPEETEPRIYELWQKSGFFTPENLPDAEKREPFTIIMPPPNVTGVLHMGHALMLTLQDIMIRYQRMRGKRALWLPGTDHAAIATQSRVEKDLAKEGASRHDLGREEFLRRVEDFAQKSHDTIISQVKTMGASCDWTREAYTLDEDRSLAVRMMFKKMYDDGLIYRGNRIVNWDPKGQTTISDDEIVYEERAAKLYTFTYSKDFPISIATTRPETKVGDTGVAVHPDDARYQEFIDKEYDIEFCGVPLHIKVVADKEVDPAFGTGAVGVTPAHSHTDWEIAERHSLEVNQVIDERARMIVGDERIQGQKVADARAIIVEWLRAEGLLEKEEDIKQNIATAERTGGVIEPMPKLQWFVAVNKEFALPHSSIEGIASGAKTTLKEIMRRTIKSGQIKIIPEHFEKIYFHWIENLRDWCISRQIWYGHRIPVWYCESGHITAAVEPPSICTLCTSPSSVVFGTPHKNAEPRSSIIAYVENTDGKILTINWGNTLGGKLLVGGGLATGENPIECAQREIIEETGFTDLEYIETLPRTFVNNYFAASKNIWRTITVTALHFKLKSEKRSIPKLEKDEEGKFNVEWTDIETLHKEIRDPAHAYVLRSFAGIPHTLTQDPDTLDTWFSSGLWTFTTMGWPKDTQDLKLYHPTNVLETGYEILFFWVARMILMTGYGLGDIPFRTVYLHGTVRDAKGRKMSKSLGNGIDPIDIAKKFGTDAGRMALIVGNTPGTDMPLSEDKIKGYKHFANKIWNASRFVISSIEGANLSGKLKLTPADDAILTELHKTAEEITKELDHFRFYLAAEKTYHYFWHEFADKIIEGAKPRLRDGSPEEKASLQWTLLHVLATNLKLLHPFMPFVTEEIWSEMPAHIKTSNQNLLIIASWPI</sequence>
<dbReference type="PROSITE" id="PS00178">
    <property type="entry name" value="AA_TRNA_LIGASE_I"/>
    <property type="match status" value="1"/>
</dbReference>
<dbReference type="GO" id="GO:0005829">
    <property type="term" value="C:cytosol"/>
    <property type="evidence" value="ECO:0007669"/>
    <property type="project" value="TreeGrafter"/>
</dbReference>
<dbReference type="SUPFAM" id="SSF47323">
    <property type="entry name" value="Anticodon-binding domain of a subclass of class I aminoacyl-tRNA synthetases"/>
    <property type="match status" value="1"/>
</dbReference>
<evidence type="ECO:0000256" key="2">
    <source>
        <dbReference type="ARBA" id="ARBA00011245"/>
    </source>
</evidence>